<keyword evidence="9" id="KW-1185">Reference proteome</keyword>
<dbReference type="EMBL" id="AMPZ03000001">
    <property type="protein sequence ID" value="KAH9595588.1"/>
    <property type="molecule type" value="Genomic_DNA"/>
</dbReference>
<reference evidence="8" key="3">
    <citation type="submission" date="2021-06" db="EMBL/GenBank/DDBJ databases">
        <title>Chromosome-level genome assembly for S. haematobium.</title>
        <authorList>
            <person name="Stroehlein A.J."/>
        </authorList>
    </citation>
    <scope>NUCLEOTIDE SEQUENCE</scope>
</reference>
<keyword evidence="5" id="KW-1133">Transmembrane helix</keyword>
<evidence type="ECO:0000256" key="2">
    <source>
        <dbReference type="ARBA" id="ARBA00019449"/>
    </source>
</evidence>
<evidence type="ECO:0000313" key="9">
    <source>
        <dbReference type="Proteomes" id="UP000471633"/>
    </source>
</evidence>
<evidence type="ECO:0000256" key="3">
    <source>
        <dbReference type="ARBA" id="ARBA00022553"/>
    </source>
</evidence>
<evidence type="ECO:0000256" key="1">
    <source>
        <dbReference type="ARBA" id="ARBA00004141"/>
    </source>
</evidence>
<accession>A0A6A5DLT8</accession>
<keyword evidence="4" id="KW-0812">Transmembrane</keyword>
<evidence type="ECO:0000256" key="6">
    <source>
        <dbReference type="ARBA" id="ARBA00023136"/>
    </source>
</evidence>
<dbReference type="AlphaFoldDB" id="A0A6A5DLT8"/>
<dbReference type="RefSeq" id="XP_012796019.2">
    <property type="nucleotide sequence ID" value="XM_012940565.3"/>
</dbReference>
<reference evidence="8" key="4">
    <citation type="journal article" date="2022" name="PLoS Pathog.">
        <title>Chromosome-level genome of Schistosoma haematobium underpins genome-wide explorations of molecular variation.</title>
        <authorList>
            <person name="Stroehlein A.J."/>
            <person name="Korhonen P.K."/>
            <person name="Lee V.V."/>
            <person name="Ralph S.A."/>
            <person name="Mentink-Kane M."/>
            <person name="You H."/>
            <person name="McManus D.P."/>
            <person name="Tchuente L.T."/>
            <person name="Stothard J.R."/>
            <person name="Kaur P."/>
            <person name="Dudchenko O."/>
            <person name="Aiden E.L."/>
            <person name="Yang B."/>
            <person name="Yang H."/>
            <person name="Emery A.M."/>
            <person name="Webster B.L."/>
            <person name="Brindley P.J."/>
            <person name="Rollinson D."/>
            <person name="Chang B.C.H."/>
            <person name="Gasser R.B."/>
            <person name="Young N.D."/>
        </authorList>
    </citation>
    <scope>NUCLEOTIDE SEQUENCE</scope>
</reference>
<proteinExistence type="predicted"/>
<dbReference type="OrthoDB" id="6243248at2759"/>
<gene>
    <name evidence="8" type="ORF">MS3_00001578</name>
</gene>
<keyword evidence="3" id="KW-0597">Phosphoprotein</keyword>
<protein>
    <recommendedName>
        <fullName evidence="2">Tumor protein p53-inducible protein 11</fullName>
    </recommendedName>
    <alternativeName>
        <fullName evidence="7">p53-induced gene 11 protein</fullName>
    </alternativeName>
</protein>
<sequence length="226" mass="25883">MKAFIERKESSSDLLSRYKARKMLGVGESSGNVVSSKVTQLLGDSNEAKLDIQDIPCIHCWNYLMALLILFFGLLLIGFPTPHSNWFLQRLFPISDNYDNTISTESCSVPREFNIQFIYNHLGCLHLVIASGMLYSLLMIKMNGIYVSQLLSSAYSVTFVTVHLLTKQLNWTVYIYTFLTMITIIFHVKLSKIQVKGWMLTVKQYFLNKLSITNTYYSSNEATKIN</sequence>
<dbReference type="CTD" id="24592069"/>
<keyword evidence="6" id="KW-0472">Membrane</keyword>
<dbReference type="GeneID" id="24592069"/>
<dbReference type="GO" id="GO:0016020">
    <property type="term" value="C:membrane"/>
    <property type="evidence" value="ECO:0007669"/>
    <property type="project" value="UniProtKB-SubCell"/>
</dbReference>
<evidence type="ECO:0000256" key="7">
    <source>
        <dbReference type="ARBA" id="ARBA00032100"/>
    </source>
</evidence>
<comment type="caution">
    <text evidence="8">The sequence shown here is derived from an EMBL/GenBank/DDBJ whole genome shotgun (WGS) entry which is preliminary data.</text>
</comment>
<comment type="subcellular location">
    <subcellularLocation>
        <location evidence="1">Membrane</location>
        <topology evidence="1">Multi-pass membrane protein</topology>
    </subcellularLocation>
</comment>
<dbReference type="Proteomes" id="UP000471633">
    <property type="component" value="Unassembled WGS sequence"/>
</dbReference>
<evidence type="ECO:0000256" key="4">
    <source>
        <dbReference type="ARBA" id="ARBA00022692"/>
    </source>
</evidence>
<dbReference type="PANTHER" id="PTHR31584:SF1">
    <property type="entry name" value="TUMOR PROTEIN P53-INDUCIBLE PROTEIN 11"/>
    <property type="match status" value="1"/>
</dbReference>
<reference evidence="8" key="1">
    <citation type="journal article" date="2012" name="Nat. Genet.">
        <title>Whole-genome sequence of Schistosoma haematobium.</title>
        <authorList>
            <person name="Young N.D."/>
            <person name="Jex A.R."/>
            <person name="Li B."/>
            <person name="Liu S."/>
            <person name="Yang L."/>
            <person name="Xiong Z."/>
            <person name="Li Y."/>
            <person name="Cantacessi C."/>
            <person name="Hall R.S."/>
            <person name="Xu X."/>
            <person name="Chen F."/>
            <person name="Wu X."/>
            <person name="Zerlotini A."/>
            <person name="Oliveira G."/>
            <person name="Hofmann A."/>
            <person name="Zhang G."/>
            <person name="Fang X."/>
            <person name="Kang Y."/>
            <person name="Campbell B.E."/>
            <person name="Loukas A."/>
            <person name="Ranganathan S."/>
            <person name="Rollinson D."/>
            <person name="Rinaldi G."/>
            <person name="Brindley P.J."/>
            <person name="Yang H."/>
            <person name="Wang J."/>
            <person name="Wang J."/>
            <person name="Gasser R.B."/>
        </authorList>
    </citation>
    <scope>NUCLEOTIDE SEQUENCE</scope>
</reference>
<dbReference type="Pfam" id="PF14936">
    <property type="entry name" value="p53-inducible11"/>
    <property type="match status" value="1"/>
</dbReference>
<reference evidence="8" key="2">
    <citation type="journal article" date="2019" name="Gigascience">
        <title>High-quality Schistosoma haematobium genome achieved by single-molecule and long-range sequencing.</title>
        <authorList>
            <person name="Stroehlein A.J."/>
            <person name="Korhonen P.K."/>
            <person name="Chong T.M."/>
            <person name="Lim Y.L."/>
            <person name="Chan K.G."/>
            <person name="Webster B."/>
            <person name="Rollinson D."/>
            <person name="Brindley P.J."/>
            <person name="Gasser R.B."/>
            <person name="Young N.D."/>
        </authorList>
    </citation>
    <scope>NUCLEOTIDE SEQUENCE</scope>
</reference>
<dbReference type="KEGG" id="shx:MS3_00001578"/>
<evidence type="ECO:0000313" key="8">
    <source>
        <dbReference type="EMBL" id="KAH9595588.1"/>
    </source>
</evidence>
<evidence type="ECO:0000256" key="5">
    <source>
        <dbReference type="ARBA" id="ARBA00022989"/>
    </source>
</evidence>
<organism evidence="8 9">
    <name type="scientific">Schistosoma haematobium</name>
    <name type="common">Blood fluke</name>
    <dbReference type="NCBI Taxonomy" id="6185"/>
    <lineage>
        <taxon>Eukaryota</taxon>
        <taxon>Metazoa</taxon>
        <taxon>Spiralia</taxon>
        <taxon>Lophotrochozoa</taxon>
        <taxon>Platyhelminthes</taxon>
        <taxon>Trematoda</taxon>
        <taxon>Digenea</taxon>
        <taxon>Strigeidida</taxon>
        <taxon>Schistosomatoidea</taxon>
        <taxon>Schistosomatidae</taxon>
        <taxon>Schistosoma</taxon>
    </lineage>
</organism>
<dbReference type="InterPro" id="IPR028266">
    <property type="entry name" value="TP53I11"/>
</dbReference>
<name>A0A6A5DLT8_SCHHA</name>
<dbReference type="PANTHER" id="PTHR31584">
    <property type="entry name" value="TUMOR PROTEIN P53-INDUCIBLE PROTEIN 11"/>
    <property type="match status" value="1"/>
</dbReference>